<name>A0AAE1SPT5_9SOLA</name>
<proteinExistence type="predicted"/>
<protein>
    <submittedName>
        <fullName evidence="1">Uncharacterized protein</fullName>
    </submittedName>
</protein>
<sequence length="176" mass="20738">MEFNKFIKVDQEEEEDSLSFRDLPIYSNAKEWENYNSSESQSSNSSQEEGLFEFFNQEWIKNQFSHHQDIIFCGKTIKKSDPQKLKNKKRIGDYITFFQGISRSFSQEMELRDLKRRQSNNKVSSPSSFHCRKINDEKKGKGKGLWWLIKKMSCSDHSYHAQAVVKASISYIPQVM</sequence>
<evidence type="ECO:0000313" key="1">
    <source>
        <dbReference type="EMBL" id="KAK4373669.1"/>
    </source>
</evidence>
<comment type="caution">
    <text evidence="1">The sequence shown here is derived from an EMBL/GenBank/DDBJ whole genome shotgun (WGS) entry which is preliminary data.</text>
</comment>
<dbReference type="EMBL" id="JAVYJV010000004">
    <property type="protein sequence ID" value="KAK4373669.1"/>
    <property type="molecule type" value="Genomic_DNA"/>
</dbReference>
<dbReference type="PANTHER" id="PTHR34130:SF8">
    <property type="entry name" value="TRANSMEMBRANE PROTEIN"/>
    <property type="match status" value="1"/>
</dbReference>
<dbReference type="Proteomes" id="UP001291623">
    <property type="component" value="Unassembled WGS sequence"/>
</dbReference>
<organism evidence="1 2">
    <name type="scientific">Anisodus tanguticus</name>
    <dbReference type="NCBI Taxonomy" id="243964"/>
    <lineage>
        <taxon>Eukaryota</taxon>
        <taxon>Viridiplantae</taxon>
        <taxon>Streptophyta</taxon>
        <taxon>Embryophyta</taxon>
        <taxon>Tracheophyta</taxon>
        <taxon>Spermatophyta</taxon>
        <taxon>Magnoliopsida</taxon>
        <taxon>eudicotyledons</taxon>
        <taxon>Gunneridae</taxon>
        <taxon>Pentapetalae</taxon>
        <taxon>asterids</taxon>
        <taxon>lamiids</taxon>
        <taxon>Solanales</taxon>
        <taxon>Solanaceae</taxon>
        <taxon>Solanoideae</taxon>
        <taxon>Hyoscyameae</taxon>
        <taxon>Anisodus</taxon>
    </lineage>
</organism>
<dbReference type="PANTHER" id="PTHR34130">
    <property type="entry name" value="OS08G0243800 PROTEIN"/>
    <property type="match status" value="1"/>
</dbReference>
<keyword evidence="2" id="KW-1185">Reference proteome</keyword>
<reference evidence="1" key="1">
    <citation type="submission" date="2023-12" db="EMBL/GenBank/DDBJ databases">
        <title>Genome assembly of Anisodus tanguticus.</title>
        <authorList>
            <person name="Wang Y.-J."/>
        </authorList>
    </citation>
    <scope>NUCLEOTIDE SEQUENCE</scope>
    <source>
        <strain evidence="1">KB-2021</strain>
        <tissue evidence="1">Leaf</tissue>
    </source>
</reference>
<accession>A0AAE1SPT5</accession>
<dbReference type="AlphaFoldDB" id="A0AAE1SPT5"/>
<gene>
    <name evidence="1" type="ORF">RND71_009053</name>
</gene>
<evidence type="ECO:0000313" key="2">
    <source>
        <dbReference type="Proteomes" id="UP001291623"/>
    </source>
</evidence>